<comment type="caution">
    <text evidence="2">The sequence shown here is derived from an EMBL/GenBank/DDBJ whole genome shotgun (WGS) entry which is preliminary data.</text>
</comment>
<protein>
    <submittedName>
        <fullName evidence="2">Uncharacterized protein</fullName>
    </submittedName>
</protein>
<evidence type="ECO:0000313" key="3">
    <source>
        <dbReference type="Proteomes" id="UP000537890"/>
    </source>
</evidence>
<evidence type="ECO:0000256" key="1">
    <source>
        <dbReference type="SAM" id="Phobius"/>
    </source>
</evidence>
<proteinExistence type="predicted"/>
<keyword evidence="1" id="KW-0472">Membrane</keyword>
<reference evidence="2 3" key="1">
    <citation type="submission" date="2020-05" db="EMBL/GenBank/DDBJ databases">
        <title>Horizontal transmission and recombination maintain forever young bacterial symbiont genomes.</title>
        <authorList>
            <person name="Russell S.L."/>
            <person name="Pepper-Tunick E."/>
            <person name="Svedberg J."/>
            <person name="Byrne A."/>
            <person name="Ruelas Castillo J."/>
            <person name="Vollmers C."/>
            <person name="Beinart R.A."/>
            <person name="Corbett-Detig R."/>
        </authorList>
    </citation>
    <scope>NUCLEOTIDE SEQUENCE [LARGE SCALE GENOMIC DNA]</scope>
    <source>
        <strain evidence="2">4727-3</strain>
    </source>
</reference>
<name>A0A7Z0SD60_9GAMM</name>
<sequence>MSPAVGHLGFSIGPKVTTLGWQIAMIIHIISIPSSMLYGRRRSLFPANQVLWLWQPYWITDELSNNNWSEPCQEHFCKYDSIHPVVLEKKFDLHISHRISYVKLYSTLAAILDFNRSKVTTLGWQLAMIIHDNFNSILHVVLERRS</sequence>
<dbReference type="Proteomes" id="UP000537890">
    <property type="component" value="Unassembled WGS sequence"/>
</dbReference>
<keyword evidence="1" id="KW-1133">Transmembrane helix</keyword>
<keyword evidence="1" id="KW-0812">Transmembrane</keyword>
<gene>
    <name evidence="2" type="ORF">H0A75_06525</name>
</gene>
<evidence type="ECO:0000313" key="2">
    <source>
        <dbReference type="EMBL" id="NYT47273.1"/>
    </source>
</evidence>
<feature type="transmembrane region" description="Helical" evidence="1">
    <location>
        <begin position="20"/>
        <end position="39"/>
    </location>
</feature>
<accession>A0A7Z0SD60</accession>
<dbReference type="EMBL" id="JACCHS010000114">
    <property type="protein sequence ID" value="NYT47273.1"/>
    <property type="molecule type" value="Genomic_DNA"/>
</dbReference>
<dbReference type="AlphaFoldDB" id="A0A7Z0SD60"/>
<organism evidence="2 3">
    <name type="scientific">Candidatus Methanofishera endochildressiae</name>
    <dbReference type="NCBI Taxonomy" id="2738884"/>
    <lineage>
        <taxon>Bacteria</taxon>
        <taxon>Pseudomonadati</taxon>
        <taxon>Pseudomonadota</taxon>
        <taxon>Gammaproteobacteria</taxon>
        <taxon>Candidatus Methanofishera</taxon>
    </lineage>
</organism>